<reference evidence="16" key="1">
    <citation type="submission" date="2025-08" db="UniProtKB">
        <authorList>
            <consortium name="RefSeq"/>
        </authorList>
    </citation>
    <scope>IDENTIFICATION</scope>
    <source>
        <tissue evidence="16">Testes</tissue>
    </source>
</reference>
<dbReference type="InterPro" id="IPR007635">
    <property type="entry name" value="Tis11B_N"/>
</dbReference>
<dbReference type="InterPro" id="IPR000571">
    <property type="entry name" value="Znf_CCCH"/>
</dbReference>
<evidence type="ECO:0000256" key="5">
    <source>
        <dbReference type="ARBA" id="ARBA00022723"/>
    </source>
</evidence>
<evidence type="ECO:0000259" key="14">
    <source>
        <dbReference type="PROSITE" id="PS50103"/>
    </source>
</evidence>
<evidence type="ECO:0000256" key="7">
    <source>
        <dbReference type="ARBA" id="ARBA00022771"/>
    </source>
</evidence>
<protein>
    <submittedName>
        <fullName evidence="16">Zinc finger protein 36, C3H1 type-like 2-like</fullName>
    </submittedName>
</protein>
<dbReference type="SMART" id="SM00356">
    <property type="entry name" value="ZnF_C3H1"/>
    <property type="match status" value="2"/>
</dbReference>
<evidence type="ECO:0000256" key="1">
    <source>
        <dbReference type="ARBA" id="ARBA00004123"/>
    </source>
</evidence>
<dbReference type="Pfam" id="PF04553">
    <property type="entry name" value="Tis11B_N"/>
    <property type="match status" value="1"/>
</dbReference>
<keyword evidence="6" id="KW-0677">Repeat</keyword>
<dbReference type="SUPFAM" id="SSF90229">
    <property type="entry name" value="CCCH zinc finger"/>
    <property type="match status" value="2"/>
</dbReference>
<dbReference type="Pfam" id="PF00642">
    <property type="entry name" value="zf-CCCH"/>
    <property type="match status" value="2"/>
</dbReference>
<organism evidence="15 16">
    <name type="scientific">Saccoglossus kowalevskii</name>
    <name type="common">Acorn worm</name>
    <dbReference type="NCBI Taxonomy" id="10224"/>
    <lineage>
        <taxon>Eukaryota</taxon>
        <taxon>Metazoa</taxon>
        <taxon>Hemichordata</taxon>
        <taxon>Enteropneusta</taxon>
        <taxon>Harrimaniidae</taxon>
        <taxon>Saccoglossus</taxon>
    </lineage>
</organism>
<feature type="region of interest" description="Disordered" evidence="13">
    <location>
        <begin position="75"/>
        <end position="96"/>
    </location>
</feature>
<keyword evidence="9" id="KW-0694">RNA-binding</keyword>
<proteinExistence type="predicted"/>
<evidence type="ECO:0000313" key="16">
    <source>
        <dbReference type="RefSeq" id="XP_002739936.1"/>
    </source>
</evidence>
<feature type="domain" description="C3H1-type" evidence="14">
    <location>
        <begin position="138"/>
        <end position="166"/>
    </location>
</feature>
<evidence type="ECO:0000256" key="12">
    <source>
        <dbReference type="PROSITE-ProRule" id="PRU00723"/>
    </source>
</evidence>
<dbReference type="Proteomes" id="UP000694865">
    <property type="component" value="Unplaced"/>
</dbReference>
<comment type="subcellular location">
    <subcellularLocation>
        <location evidence="2">Cytoplasm</location>
    </subcellularLocation>
    <subcellularLocation>
        <location evidence="1">Nucleus</location>
    </subcellularLocation>
</comment>
<evidence type="ECO:0000256" key="10">
    <source>
        <dbReference type="ARBA" id="ARBA00023242"/>
    </source>
</evidence>
<evidence type="ECO:0000313" key="15">
    <source>
        <dbReference type="Proteomes" id="UP000694865"/>
    </source>
</evidence>
<evidence type="ECO:0000256" key="3">
    <source>
        <dbReference type="ARBA" id="ARBA00022473"/>
    </source>
</evidence>
<feature type="region of interest" description="Disordered" evidence="13">
    <location>
        <begin position="306"/>
        <end position="344"/>
    </location>
</feature>
<dbReference type="GeneID" id="100369491"/>
<dbReference type="PROSITE" id="PS50103">
    <property type="entry name" value="ZF_C3H1"/>
    <property type="match status" value="2"/>
</dbReference>
<keyword evidence="4" id="KW-0963">Cytoplasm</keyword>
<feature type="zinc finger region" description="C3H1-type" evidence="12">
    <location>
        <begin position="100"/>
        <end position="128"/>
    </location>
</feature>
<evidence type="ECO:0000256" key="6">
    <source>
        <dbReference type="ARBA" id="ARBA00022737"/>
    </source>
</evidence>
<keyword evidence="8 12" id="KW-0862">Zinc</keyword>
<feature type="zinc finger region" description="C3H1-type" evidence="12">
    <location>
        <begin position="138"/>
        <end position="166"/>
    </location>
</feature>
<evidence type="ECO:0000256" key="11">
    <source>
        <dbReference type="ARBA" id="ARBA00023274"/>
    </source>
</evidence>
<evidence type="ECO:0000256" key="2">
    <source>
        <dbReference type="ARBA" id="ARBA00004496"/>
    </source>
</evidence>
<gene>
    <name evidence="16" type="primary">LOC100369491</name>
</gene>
<feature type="compositionally biased region" description="Basic and acidic residues" evidence="13">
    <location>
        <begin position="75"/>
        <end position="92"/>
    </location>
</feature>
<dbReference type="InterPro" id="IPR036855">
    <property type="entry name" value="Znf_CCCH_sf"/>
</dbReference>
<dbReference type="RefSeq" id="XP_002739936.1">
    <property type="nucleotide sequence ID" value="XM_002739890.2"/>
</dbReference>
<keyword evidence="7 12" id="KW-0863">Zinc-finger</keyword>
<feature type="compositionally biased region" description="Polar residues" evidence="13">
    <location>
        <begin position="306"/>
        <end position="328"/>
    </location>
</feature>
<sequence>MSTALVSAFYDVGDVLYKQNSRIQLRTDKKAVGSPIGNFMQRRNSASAALCNPLSNNTSSTTLLSGLTESSFLDNKENKQRDRAFSESDGNKRNQVNSSRYKTELCRPFEENGTCKYGDKCQFAHGDHELRGLSRHPKYKTELCRTFHTIGFCPYGPRCHFIHNAEEKRTPHQNVQQNNHRNATMTRTIERPKTLFHSLSFSGTPSSDFAPSPTYDLSPNSQTPPPTFFPDDGIQLNFNTTANSLNNNMKNNTYNFSCQQDLPPLMMPMSPTIVSQNSPYITTATPSPPLPLSLNDNLQDLMPDNLNSVFYSDDGSLSPTPESLSDQESLGSVGSGSPGLDQRRLPIFSRLSIDE</sequence>
<evidence type="ECO:0000256" key="13">
    <source>
        <dbReference type="SAM" id="MobiDB-lite"/>
    </source>
</evidence>
<dbReference type="InterPro" id="IPR045877">
    <property type="entry name" value="ZFP36-like"/>
</dbReference>
<keyword evidence="5 12" id="KW-0479">Metal-binding</keyword>
<dbReference type="PANTHER" id="PTHR12547">
    <property type="entry name" value="CCCH ZINC FINGER/TIS11-RELATED"/>
    <property type="match status" value="1"/>
</dbReference>
<evidence type="ECO:0000256" key="9">
    <source>
        <dbReference type="ARBA" id="ARBA00022884"/>
    </source>
</evidence>
<evidence type="ECO:0000256" key="8">
    <source>
        <dbReference type="ARBA" id="ARBA00022833"/>
    </source>
</evidence>
<dbReference type="PANTHER" id="PTHR12547:SF18">
    <property type="entry name" value="PROTEIN TIS11"/>
    <property type="match status" value="1"/>
</dbReference>
<keyword evidence="11" id="KW-0687">Ribonucleoprotein</keyword>
<evidence type="ECO:0000256" key="4">
    <source>
        <dbReference type="ARBA" id="ARBA00022490"/>
    </source>
</evidence>
<feature type="domain" description="C3H1-type" evidence="14">
    <location>
        <begin position="100"/>
        <end position="128"/>
    </location>
</feature>
<keyword evidence="15" id="KW-1185">Reference proteome</keyword>
<dbReference type="Gene3D" id="4.10.1000.10">
    <property type="entry name" value="Zinc finger, CCCH-type"/>
    <property type="match status" value="2"/>
</dbReference>
<keyword evidence="3" id="KW-0217">Developmental protein</keyword>
<accession>A0ABM0GY40</accession>
<keyword evidence="10" id="KW-0539">Nucleus</keyword>
<name>A0ABM0GY40_SACKO</name>